<dbReference type="InterPro" id="IPR011990">
    <property type="entry name" value="TPR-like_helical_dom_sf"/>
</dbReference>
<dbReference type="Pfam" id="PF14322">
    <property type="entry name" value="SusD-like_3"/>
    <property type="match status" value="1"/>
</dbReference>
<evidence type="ECO:0000256" key="5">
    <source>
        <dbReference type="ARBA" id="ARBA00023237"/>
    </source>
</evidence>
<evidence type="ECO:0000256" key="3">
    <source>
        <dbReference type="ARBA" id="ARBA00022729"/>
    </source>
</evidence>
<evidence type="ECO:0000259" key="8">
    <source>
        <dbReference type="Pfam" id="PF14322"/>
    </source>
</evidence>
<feature type="domain" description="SusD-like N-terminal" evidence="8">
    <location>
        <begin position="36"/>
        <end position="224"/>
    </location>
</feature>
<keyword evidence="3 6" id="KW-0732">Signal</keyword>
<evidence type="ECO:0000259" key="7">
    <source>
        <dbReference type="Pfam" id="PF07980"/>
    </source>
</evidence>
<keyword evidence="5" id="KW-0998">Cell outer membrane</keyword>
<feature type="signal peptide" evidence="6">
    <location>
        <begin position="1"/>
        <end position="20"/>
    </location>
</feature>
<dbReference type="Gene3D" id="1.25.40.390">
    <property type="match status" value="2"/>
</dbReference>
<protein>
    <submittedName>
        <fullName evidence="9">SusD-like starch-binding protein associating with outer membrane</fullName>
    </submittedName>
</protein>
<dbReference type="InterPro" id="IPR012944">
    <property type="entry name" value="SusD_RagB_dom"/>
</dbReference>
<dbReference type="CDD" id="cd08977">
    <property type="entry name" value="SusD"/>
    <property type="match status" value="1"/>
</dbReference>
<comment type="subcellular location">
    <subcellularLocation>
        <location evidence="1">Cell outer membrane</location>
    </subcellularLocation>
</comment>
<dbReference type="AlphaFoldDB" id="A0A4R6W4R1"/>
<proteinExistence type="inferred from homology"/>
<dbReference type="EMBL" id="SNYV01000018">
    <property type="protein sequence ID" value="TDQ73687.1"/>
    <property type="molecule type" value="Genomic_DNA"/>
</dbReference>
<dbReference type="InterPro" id="IPR033985">
    <property type="entry name" value="SusD-like_N"/>
</dbReference>
<organism evidence="9 10">
    <name type="scientific">Sphingobacterium yanglingense</name>
    <dbReference type="NCBI Taxonomy" id="1437280"/>
    <lineage>
        <taxon>Bacteria</taxon>
        <taxon>Pseudomonadati</taxon>
        <taxon>Bacteroidota</taxon>
        <taxon>Sphingobacteriia</taxon>
        <taxon>Sphingobacteriales</taxon>
        <taxon>Sphingobacteriaceae</taxon>
        <taxon>Sphingobacterium</taxon>
    </lineage>
</organism>
<sequence>MKLKYILFFSVGALALSQLACRKYVEVEQFNRRELKYTSDFEYLLNNNTLFSSAYALPVLTSDDIVFTNEDYQAQQTDDVAWPYTWADQYIADGLEDPSWSDSYQQIYVANEVIAGVMGSSDGTEQKKKALLAEAKVQRAYNYFVLVNQYGAIYNPQTAETAVGVPLLIQPDLYASLQRASLEKVYTQIRKDLNEALPDIPATVVNKRHPNKDAVHALLAVVYLHMRNFDQALDAAEQALKGNSNLLDLQLYASSATGYPRSFEQPETYFSKLVKRQYREQLNPELLSLFDAKDLRFVVYTQNATSSQMPTGARISRKSEVMILGSSGPETGPSVPEMMLIKAEVLARNGNTEAAMETINHLRKKRFTEADYVELTAADATDALKIVIEERRRELFATGKRWFDMRRLNLDVDFAKAYNRTFKGVSHVLPVNSNKYIYPVANKYLEMNPEIGQSPR</sequence>
<gene>
    <name evidence="9" type="ORF">CLV99_4123</name>
</gene>
<name>A0A4R6W4R1_9SPHI</name>
<feature type="chain" id="PRO_5020830375" evidence="6">
    <location>
        <begin position="21"/>
        <end position="456"/>
    </location>
</feature>
<dbReference type="Pfam" id="PF07980">
    <property type="entry name" value="SusD_RagB"/>
    <property type="match status" value="1"/>
</dbReference>
<dbReference type="SUPFAM" id="SSF48452">
    <property type="entry name" value="TPR-like"/>
    <property type="match status" value="1"/>
</dbReference>
<dbReference type="OrthoDB" id="629561at2"/>
<comment type="caution">
    <text evidence="9">The sequence shown here is derived from an EMBL/GenBank/DDBJ whole genome shotgun (WGS) entry which is preliminary data.</text>
</comment>
<evidence type="ECO:0000313" key="10">
    <source>
        <dbReference type="Proteomes" id="UP000295292"/>
    </source>
</evidence>
<reference evidence="9 10" key="1">
    <citation type="submission" date="2019-03" db="EMBL/GenBank/DDBJ databases">
        <title>Genomic Encyclopedia of Archaeal and Bacterial Type Strains, Phase II (KMG-II): from individual species to whole genera.</title>
        <authorList>
            <person name="Goeker M."/>
        </authorList>
    </citation>
    <scope>NUCLEOTIDE SEQUENCE [LARGE SCALE GENOMIC DNA]</scope>
    <source>
        <strain evidence="9 10">DSM 28353</strain>
    </source>
</reference>
<keyword evidence="4" id="KW-0472">Membrane</keyword>
<dbReference type="GO" id="GO:0009279">
    <property type="term" value="C:cell outer membrane"/>
    <property type="evidence" value="ECO:0007669"/>
    <property type="project" value="UniProtKB-SubCell"/>
</dbReference>
<feature type="domain" description="RagB/SusD" evidence="7">
    <location>
        <begin position="337"/>
        <end position="455"/>
    </location>
</feature>
<evidence type="ECO:0000256" key="1">
    <source>
        <dbReference type="ARBA" id="ARBA00004442"/>
    </source>
</evidence>
<dbReference type="Proteomes" id="UP000295292">
    <property type="component" value="Unassembled WGS sequence"/>
</dbReference>
<evidence type="ECO:0000256" key="4">
    <source>
        <dbReference type="ARBA" id="ARBA00023136"/>
    </source>
</evidence>
<keyword evidence="10" id="KW-1185">Reference proteome</keyword>
<accession>A0A4R6W4R1</accession>
<dbReference type="RefSeq" id="WP_133586280.1">
    <property type="nucleotide sequence ID" value="NZ_SNYV01000018.1"/>
</dbReference>
<evidence type="ECO:0000313" key="9">
    <source>
        <dbReference type="EMBL" id="TDQ73687.1"/>
    </source>
</evidence>
<comment type="similarity">
    <text evidence="2">Belongs to the SusD family.</text>
</comment>
<evidence type="ECO:0000256" key="6">
    <source>
        <dbReference type="SAM" id="SignalP"/>
    </source>
</evidence>
<evidence type="ECO:0000256" key="2">
    <source>
        <dbReference type="ARBA" id="ARBA00006275"/>
    </source>
</evidence>